<comment type="caution">
    <text evidence="2">The sequence shown here is derived from an EMBL/GenBank/DDBJ whole genome shotgun (WGS) entry which is preliminary data.</text>
</comment>
<feature type="region of interest" description="Disordered" evidence="1">
    <location>
        <begin position="99"/>
        <end position="130"/>
    </location>
</feature>
<evidence type="ECO:0000313" key="3">
    <source>
        <dbReference type="Proteomes" id="UP000181992"/>
    </source>
</evidence>
<gene>
    <name evidence="2" type="ORF">AUJ77_00715</name>
</gene>
<protein>
    <submittedName>
        <fullName evidence="2">Uncharacterized protein</fullName>
    </submittedName>
</protein>
<feature type="compositionally biased region" description="Basic and acidic residues" evidence="1">
    <location>
        <begin position="118"/>
        <end position="130"/>
    </location>
</feature>
<reference evidence="2 3" key="1">
    <citation type="journal article" date="2016" name="Environ. Microbiol.">
        <title>Genomic resolution of a cold subsurface aquifer community provides metabolic insights for novel microbes adapted to high CO concentrations.</title>
        <authorList>
            <person name="Probst A.J."/>
            <person name="Castelle C.J."/>
            <person name="Singh A."/>
            <person name="Brown C.T."/>
            <person name="Anantharaman K."/>
            <person name="Sharon I."/>
            <person name="Hug L.A."/>
            <person name="Burstein D."/>
            <person name="Emerson J.B."/>
            <person name="Thomas B.C."/>
            <person name="Banfield J.F."/>
        </authorList>
    </citation>
    <scope>NUCLEOTIDE SEQUENCE [LARGE SCALE GENOMIC DNA]</scope>
    <source>
        <strain evidence="2">CG1_02_43_90</strain>
    </source>
</reference>
<accession>A0A1J4V512</accession>
<proteinExistence type="predicted"/>
<dbReference type="EMBL" id="MNVN01000008">
    <property type="protein sequence ID" value="OIO31091.1"/>
    <property type="molecule type" value="Genomic_DNA"/>
</dbReference>
<feature type="compositionally biased region" description="Basic and acidic residues" evidence="1">
    <location>
        <begin position="1"/>
        <end position="11"/>
    </location>
</feature>
<name>A0A1J4V512_9BACT</name>
<sequence>MQNFERKKNEENIPSPELSVKSARQEQPFDEQEVLLAQKKQEEDRELRTLHDQAEIGDLLAQIQAEYARGLGDENSISERRNTEAAGAILAERARISELSKSTIPEEESSISPGHNSHAAEEILHEQGNF</sequence>
<dbReference type="Proteomes" id="UP000181992">
    <property type="component" value="Unassembled WGS sequence"/>
</dbReference>
<dbReference type="AlphaFoldDB" id="A0A1J4V512"/>
<evidence type="ECO:0000313" key="2">
    <source>
        <dbReference type="EMBL" id="OIO31091.1"/>
    </source>
</evidence>
<dbReference type="STRING" id="1805281.AUJ77_00715"/>
<organism evidence="2 3">
    <name type="scientific">Candidatus Nomurabacteria bacterium CG1_02_43_90</name>
    <dbReference type="NCBI Taxonomy" id="1805281"/>
    <lineage>
        <taxon>Bacteria</taxon>
        <taxon>Candidatus Nomuraibacteriota</taxon>
    </lineage>
</organism>
<evidence type="ECO:0000256" key="1">
    <source>
        <dbReference type="SAM" id="MobiDB-lite"/>
    </source>
</evidence>
<feature type="region of interest" description="Disordered" evidence="1">
    <location>
        <begin position="1"/>
        <end position="31"/>
    </location>
</feature>